<dbReference type="WBParaSite" id="PS1159_v2.g18670.t1">
    <property type="protein sequence ID" value="PS1159_v2.g18670.t1"/>
    <property type="gene ID" value="PS1159_v2.g18670"/>
</dbReference>
<dbReference type="Proteomes" id="UP000887580">
    <property type="component" value="Unplaced"/>
</dbReference>
<reference evidence="2" key="1">
    <citation type="submission" date="2022-11" db="UniProtKB">
        <authorList>
            <consortium name="WormBaseParasite"/>
        </authorList>
    </citation>
    <scope>IDENTIFICATION</scope>
</reference>
<name>A0AC35FNA4_9BILA</name>
<organism evidence="1 2">
    <name type="scientific">Panagrolaimus sp. PS1159</name>
    <dbReference type="NCBI Taxonomy" id="55785"/>
    <lineage>
        <taxon>Eukaryota</taxon>
        <taxon>Metazoa</taxon>
        <taxon>Ecdysozoa</taxon>
        <taxon>Nematoda</taxon>
        <taxon>Chromadorea</taxon>
        <taxon>Rhabditida</taxon>
        <taxon>Tylenchina</taxon>
        <taxon>Panagrolaimomorpha</taxon>
        <taxon>Panagrolaimoidea</taxon>
        <taxon>Panagrolaimidae</taxon>
        <taxon>Panagrolaimus</taxon>
    </lineage>
</organism>
<proteinExistence type="predicted"/>
<protein>
    <submittedName>
        <fullName evidence="2">Uncharacterized protein</fullName>
    </submittedName>
</protein>
<accession>A0AC35FNA4</accession>
<sequence length="1175" mass="137117">MVNLDIPNDKNFYDYLLQSLTDHHRVLPGYENVTVRLDFTEEFLASYWLQLMKIAEFDNVPKVIIGDHERQGKMLNGFDSVNRSVVEVLEVCESRMDLRLSTKFFFTGKGLADEDQIQLRTAFMLILLFVSEWVAYHKQDGDLRVTLKEPYFQRVYECFNKLFKDIYYGNNENFKSFIFDSNKENSHPTSFPYFASLNRSFNQFNNSLLNITPCDRHKSKRDSLGRFSNANDSLLKPNYLNTTAEEENAADIETLHGTQNIKIMELEKSNIQLLDEKEKLQQNFLKMKNEFEELLSQKEEENQNLVEQNQSLNESVNQLQNQCDSVNEELSSVKEVLTKELNARMKAAEKLLIDKEALQKTLDGKILELDNKEKFYAKVVEEKNIVEQGLLKTERELSFSNNLVVQKEEENQNLVGQIQYINDANSKLQTECDHFVQQLFLVKLEAGSLKERNETLIKQLGVKIKDAEKHLIDKEALQKTLDNKILELENKEKLNSKVVEEKNILEQDLLQENRELTSSNDFVIQKEEENQNLVGQNQLLNESINQLQKQYDSLNDEFSSIKFEAYQLREEKEGLLKLVNTKTENEERIEKEMKDLEKVLDAKILELENNTKFYDKVVEEKKSLEQDLVKTKRELIDSNDLVVQKEEENQNLLGQYQSLNESINQLQKQCDSVNEELSSVKLEANRLREEKEALTKELDVKLKNAEKLLIDKEALQRAVDDKILEMENKEKLYTKVIEEKNIIEQDLFQEKRKLTSSNDFVIQKEEENQNLVKQNQSLNESINQLQNQCDSVNEELSSVKLEANQLREEKEVLTKELNARMEAEEKLKIEKETLQQSLDDKILELENKDKIYADLNDEKRFLQQDLLKTKHELEEANNMITEKEVENKNILNEKQSLSGIISKYEMDQDLCNEELANSITEKERLQEENEELSKVVNRKTRNEERLEEDKQALQDALNAEILKFKETKQLLSNVQSELLATVNQLRGISVMKSEIEAEFDSFRQFFEEFFASLNAKWAVVKNISDDLVAERLHNISISNELEVLKDDLNARERSRTPSLHDEGITGYSSRRTSFNLPTFHGDENMSELMSEQFDNEIRLDSGLGSNEQTPEITPRTDAVPVVQQSFFRRNASTISHWIILFFVILLLFTGHIYLCGALIPPWIYIRVHHDQLPPQ</sequence>
<evidence type="ECO:0000313" key="1">
    <source>
        <dbReference type="Proteomes" id="UP000887580"/>
    </source>
</evidence>
<evidence type="ECO:0000313" key="2">
    <source>
        <dbReference type="WBParaSite" id="PS1159_v2.g18670.t1"/>
    </source>
</evidence>